<dbReference type="Gene3D" id="3.40.50.150">
    <property type="entry name" value="Vaccinia Virus protein VP39"/>
    <property type="match status" value="1"/>
</dbReference>
<feature type="domain" description="Methyltransferase" evidence="1">
    <location>
        <begin position="54"/>
        <end position="149"/>
    </location>
</feature>
<dbReference type="InterPro" id="IPR041698">
    <property type="entry name" value="Methyltransf_25"/>
</dbReference>
<gene>
    <name evidence="2" type="ORF">O1G22_11635</name>
</gene>
<organism evidence="2 3">
    <name type="scientific">Streptomyces camelliae</name>
    <dbReference type="NCBI Taxonomy" id="3004093"/>
    <lineage>
        <taxon>Bacteria</taxon>
        <taxon>Bacillati</taxon>
        <taxon>Actinomycetota</taxon>
        <taxon>Actinomycetes</taxon>
        <taxon>Kitasatosporales</taxon>
        <taxon>Streptomycetaceae</taxon>
        <taxon>Streptomyces</taxon>
    </lineage>
</organism>
<keyword evidence="2" id="KW-0808">Transferase</keyword>
<keyword evidence="2" id="KW-0489">Methyltransferase</keyword>
<dbReference type="SUPFAM" id="SSF53335">
    <property type="entry name" value="S-adenosyl-L-methionine-dependent methyltransferases"/>
    <property type="match status" value="1"/>
</dbReference>
<dbReference type="RefSeq" id="WP_270081300.1">
    <property type="nucleotide sequence ID" value="NZ_CP115300.1"/>
</dbReference>
<dbReference type="InterPro" id="IPR029063">
    <property type="entry name" value="SAM-dependent_MTases_sf"/>
</dbReference>
<dbReference type="CDD" id="cd02440">
    <property type="entry name" value="AdoMet_MTases"/>
    <property type="match status" value="1"/>
</dbReference>
<reference evidence="2 3" key="1">
    <citation type="submission" date="2022-12" db="EMBL/GenBank/DDBJ databases">
        <authorList>
            <person name="Mo P."/>
        </authorList>
    </citation>
    <scope>NUCLEOTIDE SEQUENCE [LARGE SCALE GENOMIC DNA]</scope>
    <source>
        <strain evidence="2 3">HUAS 2-6</strain>
    </source>
</reference>
<evidence type="ECO:0000259" key="1">
    <source>
        <dbReference type="Pfam" id="PF13649"/>
    </source>
</evidence>
<protein>
    <submittedName>
        <fullName evidence="2">Methyltransferase domain-containing protein</fullName>
    </submittedName>
</protein>
<evidence type="ECO:0000313" key="3">
    <source>
        <dbReference type="Proteomes" id="UP001212326"/>
    </source>
</evidence>
<accession>A0ABY7NYX1</accession>
<dbReference type="Pfam" id="PF13649">
    <property type="entry name" value="Methyltransf_25"/>
    <property type="match status" value="1"/>
</dbReference>
<dbReference type="EMBL" id="CP115300">
    <property type="protein sequence ID" value="WBO63436.1"/>
    <property type="molecule type" value="Genomic_DNA"/>
</dbReference>
<dbReference type="Proteomes" id="UP001212326">
    <property type="component" value="Chromosome"/>
</dbReference>
<sequence>MSATGNIGNFTTVDTAPDSGWFIDFMDIANALPEYRVMKDELAAAMGDLDGKTVLEVGCGTGDDAREVAALVGARGKVVATDLSTTMLAEARRRSEGSALPVEFRVADLRGLDFPDDTFDAARAKLVLMHCEDIETGLDELVRVVRPGGRIAVFDYDFDTTIVDHPDTEGTRQAMRCFSDAHRNKWSGRQLRRRMLARGLQDVTVSPLTVVMPFGFFRTLSAGRLASAQQSGQLDFTPEQLEQWWLPLLRAEDEGTFFASFTGFVVGATKP</sequence>
<dbReference type="PANTHER" id="PTHR43591">
    <property type="entry name" value="METHYLTRANSFERASE"/>
    <property type="match status" value="1"/>
</dbReference>
<dbReference type="GO" id="GO:0032259">
    <property type="term" value="P:methylation"/>
    <property type="evidence" value="ECO:0007669"/>
    <property type="project" value="UniProtKB-KW"/>
</dbReference>
<dbReference type="GO" id="GO:0008168">
    <property type="term" value="F:methyltransferase activity"/>
    <property type="evidence" value="ECO:0007669"/>
    <property type="project" value="UniProtKB-KW"/>
</dbReference>
<proteinExistence type="predicted"/>
<evidence type="ECO:0000313" key="2">
    <source>
        <dbReference type="EMBL" id="WBO63436.1"/>
    </source>
</evidence>
<keyword evidence="3" id="KW-1185">Reference proteome</keyword>
<name>A0ABY7NYX1_9ACTN</name>
<dbReference type="PANTHER" id="PTHR43591:SF78">
    <property type="entry name" value="SLR0407 PROTEIN"/>
    <property type="match status" value="1"/>
</dbReference>